<dbReference type="AlphaFoldDB" id="A0A1R4H4Y4"/>
<evidence type="ECO:0000256" key="1">
    <source>
        <dbReference type="SAM" id="MobiDB-lite"/>
    </source>
</evidence>
<dbReference type="InterPro" id="IPR025193">
    <property type="entry name" value="DUF4114"/>
</dbReference>
<gene>
    <name evidence="3" type="ORF">CRENPOLYSF2_2180001</name>
</gene>
<protein>
    <recommendedName>
        <fullName evidence="2">DUF4114 domain-containing protein</fullName>
    </recommendedName>
</protein>
<evidence type="ECO:0000313" key="3">
    <source>
        <dbReference type="EMBL" id="SJM91315.1"/>
    </source>
</evidence>
<sequence>MVDTIIFPNFSDNVLQFGKTVDLGNFVAGDAIGFTIVANGWVPYVAATRGVSASGGIVDPNKAVSKIFRTIKRFNPEPADTNNLQAHTILFAYPEEELMVLAFEDLNRQSGSLNDYGYTSDNDFNDVVIAIHVTPFSAVDCTNCNLLVQSPSCKTPITTVPIPDAALTNNGRKVNICHFTSSATNPWNFINISANALDTHLNHHDDVFQVNGACPPVSAGICPTTPTCTAPQILDSATNTCVTTAPTTPTCTAPQVLDSATNTCVTPAPTTPTCTAPQVLDSATNTCITPPPGTPDCTAPQVLDSATNTCVTPPPPTCTEPQVLDTATNTCVTPEPPTCTAPQVLDATTNTCKSPAPLPPVIGDSGPISWREITVPKEVDDPNRTAKAAAKAAKIKAANGNGNSTDTGNSTTTTP</sequence>
<reference evidence="4" key="1">
    <citation type="submission" date="2017-02" db="EMBL/GenBank/DDBJ databases">
        <authorList>
            <person name="Daims H."/>
        </authorList>
    </citation>
    <scope>NUCLEOTIDE SEQUENCE [LARGE SCALE GENOMIC DNA]</scope>
</reference>
<evidence type="ECO:0000313" key="4">
    <source>
        <dbReference type="Proteomes" id="UP000195442"/>
    </source>
</evidence>
<proteinExistence type="predicted"/>
<feature type="domain" description="DUF4114" evidence="2">
    <location>
        <begin position="26"/>
        <end position="133"/>
    </location>
</feature>
<accession>A0A1R4H4Y4</accession>
<dbReference type="EMBL" id="FUKJ01000133">
    <property type="protein sequence ID" value="SJM91315.1"/>
    <property type="molecule type" value="Genomic_DNA"/>
</dbReference>
<feature type="compositionally biased region" description="Low complexity" evidence="1">
    <location>
        <begin position="386"/>
        <end position="415"/>
    </location>
</feature>
<feature type="region of interest" description="Disordered" evidence="1">
    <location>
        <begin position="379"/>
        <end position="415"/>
    </location>
</feature>
<dbReference type="Pfam" id="PF13448">
    <property type="entry name" value="DUF4114"/>
    <property type="match status" value="1"/>
</dbReference>
<dbReference type="Proteomes" id="UP000195442">
    <property type="component" value="Unassembled WGS sequence"/>
</dbReference>
<keyword evidence="4" id="KW-1185">Reference proteome</keyword>
<organism evidence="3 4">
    <name type="scientific">Crenothrix polyspora</name>
    <dbReference type="NCBI Taxonomy" id="360316"/>
    <lineage>
        <taxon>Bacteria</taxon>
        <taxon>Pseudomonadati</taxon>
        <taxon>Pseudomonadota</taxon>
        <taxon>Gammaproteobacteria</taxon>
        <taxon>Methylococcales</taxon>
        <taxon>Crenotrichaceae</taxon>
        <taxon>Crenothrix</taxon>
    </lineage>
</organism>
<name>A0A1R4H4Y4_9GAMM</name>
<evidence type="ECO:0000259" key="2">
    <source>
        <dbReference type="Pfam" id="PF13448"/>
    </source>
</evidence>